<organism evidence="1 2">
    <name type="scientific">Verticillium longisporum</name>
    <name type="common">Verticillium dahliae var. longisporum</name>
    <dbReference type="NCBI Taxonomy" id="100787"/>
    <lineage>
        <taxon>Eukaryota</taxon>
        <taxon>Fungi</taxon>
        <taxon>Dikarya</taxon>
        <taxon>Ascomycota</taxon>
        <taxon>Pezizomycotina</taxon>
        <taxon>Sordariomycetes</taxon>
        <taxon>Hypocreomycetidae</taxon>
        <taxon>Glomerellales</taxon>
        <taxon>Plectosphaerellaceae</taxon>
        <taxon>Verticillium</taxon>
    </lineage>
</organism>
<dbReference type="Proteomes" id="UP000044602">
    <property type="component" value="Unassembled WGS sequence"/>
</dbReference>
<name>A0A0G4KCK0_VERLO</name>
<evidence type="ECO:0000313" key="1">
    <source>
        <dbReference type="EMBL" id="CRJ79898.1"/>
    </source>
</evidence>
<dbReference type="EMBL" id="CVQH01000001">
    <property type="protein sequence ID" value="CRJ79898.1"/>
    <property type="molecule type" value="Genomic_DNA"/>
</dbReference>
<gene>
    <name evidence="1" type="ORF">BN1708_000118</name>
</gene>
<protein>
    <submittedName>
        <fullName evidence="1">Uncharacterized protein</fullName>
    </submittedName>
</protein>
<accession>A0A0G4KCK0</accession>
<evidence type="ECO:0000313" key="2">
    <source>
        <dbReference type="Proteomes" id="UP000044602"/>
    </source>
</evidence>
<reference evidence="2" key="1">
    <citation type="submission" date="2015-05" db="EMBL/GenBank/DDBJ databases">
        <authorList>
            <person name="Fogelqvist Johan"/>
        </authorList>
    </citation>
    <scope>NUCLEOTIDE SEQUENCE [LARGE SCALE GENOMIC DNA]</scope>
</reference>
<proteinExistence type="predicted"/>
<dbReference type="AlphaFoldDB" id="A0A0G4KCK0"/>
<keyword evidence="2" id="KW-1185">Reference proteome</keyword>
<sequence>MNRCLFERPSIAISTHHDLIVDSCHIRTCRLEDTSQLIMACYHPCNVRQTPIVIVNNPAQAGHHAGLHDTSSMDQSMVPLLAAVETIAATGRSTSMVAWHDSRTDDIRTQRWRSGQGGSVLVRRALLAGMRMMVSPITATS</sequence>